<proteinExistence type="predicted"/>
<gene>
    <name evidence="2" type="ORF">DPMN_128167</name>
</gene>
<evidence type="ECO:0000313" key="2">
    <source>
        <dbReference type="EMBL" id="KAH3826271.1"/>
    </source>
</evidence>
<dbReference type="Proteomes" id="UP000828390">
    <property type="component" value="Unassembled WGS sequence"/>
</dbReference>
<keyword evidence="3" id="KW-1185">Reference proteome</keyword>
<feature type="region of interest" description="Disordered" evidence="1">
    <location>
        <begin position="26"/>
        <end position="53"/>
    </location>
</feature>
<organism evidence="2 3">
    <name type="scientific">Dreissena polymorpha</name>
    <name type="common">Zebra mussel</name>
    <name type="synonym">Mytilus polymorpha</name>
    <dbReference type="NCBI Taxonomy" id="45954"/>
    <lineage>
        <taxon>Eukaryota</taxon>
        <taxon>Metazoa</taxon>
        <taxon>Spiralia</taxon>
        <taxon>Lophotrochozoa</taxon>
        <taxon>Mollusca</taxon>
        <taxon>Bivalvia</taxon>
        <taxon>Autobranchia</taxon>
        <taxon>Heteroconchia</taxon>
        <taxon>Euheterodonta</taxon>
        <taxon>Imparidentia</taxon>
        <taxon>Neoheterodontei</taxon>
        <taxon>Myida</taxon>
        <taxon>Dreissenoidea</taxon>
        <taxon>Dreissenidae</taxon>
        <taxon>Dreissena</taxon>
    </lineage>
</organism>
<protein>
    <submittedName>
        <fullName evidence="2">Uncharacterized protein</fullName>
    </submittedName>
</protein>
<sequence>MELKLKLKAGAIPTLYPETEAYKASKKAPLNPNDFGPGKHNRAKYGAYSKRNQKPATQPLRVIEVAVIDQTATLAYEVQIYFTPLIKFQLRYILTNTMVPLIARCTKQTSTETLQLTVTRLVPYPVKSDTGGVR</sequence>
<dbReference type="EMBL" id="JAIWYP010000005">
    <property type="protein sequence ID" value="KAH3826271.1"/>
    <property type="molecule type" value="Genomic_DNA"/>
</dbReference>
<evidence type="ECO:0000313" key="3">
    <source>
        <dbReference type="Proteomes" id="UP000828390"/>
    </source>
</evidence>
<reference evidence="2" key="1">
    <citation type="journal article" date="2019" name="bioRxiv">
        <title>The Genome of the Zebra Mussel, Dreissena polymorpha: A Resource for Invasive Species Research.</title>
        <authorList>
            <person name="McCartney M.A."/>
            <person name="Auch B."/>
            <person name="Kono T."/>
            <person name="Mallez S."/>
            <person name="Zhang Y."/>
            <person name="Obille A."/>
            <person name="Becker A."/>
            <person name="Abrahante J.E."/>
            <person name="Garbe J."/>
            <person name="Badalamenti J.P."/>
            <person name="Herman A."/>
            <person name="Mangelson H."/>
            <person name="Liachko I."/>
            <person name="Sullivan S."/>
            <person name="Sone E.D."/>
            <person name="Koren S."/>
            <person name="Silverstein K.A.T."/>
            <person name="Beckman K.B."/>
            <person name="Gohl D.M."/>
        </authorList>
    </citation>
    <scope>NUCLEOTIDE SEQUENCE</scope>
    <source>
        <strain evidence="2">Duluth1</strain>
        <tissue evidence="2">Whole animal</tissue>
    </source>
</reference>
<comment type="caution">
    <text evidence="2">The sequence shown here is derived from an EMBL/GenBank/DDBJ whole genome shotgun (WGS) entry which is preliminary data.</text>
</comment>
<accession>A0A9D4H3C8</accession>
<evidence type="ECO:0000256" key="1">
    <source>
        <dbReference type="SAM" id="MobiDB-lite"/>
    </source>
</evidence>
<name>A0A9D4H3C8_DREPO</name>
<reference evidence="2" key="2">
    <citation type="submission" date="2020-11" db="EMBL/GenBank/DDBJ databases">
        <authorList>
            <person name="McCartney M.A."/>
            <person name="Auch B."/>
            <person name="Kono T."/>
            <person name="Mallez S."/>
            <person name="Becker A."/>
            <person name="Gohl D.M."/>
            <person name="Silverstein K.A.T."/>
            <person name="Koren S."/>
            <person name="Bechman K.B."/>
            <person name="Herman A."/>
            <person name="Abrahante J.E."/>
            <person name="Garbe J."/>
        </authorList>
    </citation>
    <scope>NUCLEOTIDE SEQUENCE</scope>
    <source>
        <strain evidence="2">Duluth1</strain>
        <tissue evidence="2">Whole animal</tissue>
    </source>
</reference>
<dbReference type="AlphaFoldDB" id="A0A9D4H3C8"/>